<dbReference type="AlphaFoldDB" id="A0A0K2TMQ9"/>
<accession>A0A0K2TMQ9</accession>
<proteinExistence type="predicted"/>
<sequence length="59" mass="6720">TGPVVKIIQSTKSYPTFFFKEGNIVLHQNINLDRVENLNTIFLGVTFLLCAFKIHDVPQ</sequence>
<name>A0A0K2TMQ9_LEPSM</name>
<feature type="non-terminal residue" evidence="1">
    <location>
        <position position="1"/>
    </location>
</feature>
<dbReference type="EMBL" id="HACA01010027">
    <property type="protein sequence ID" value="CDW27388.1"/>
    <property type="molecule type" value="Transcribed_RNA"/>
</dbReference>
<reference evidence="1" key="1">
    <citation type="submission" date="2014-05" db="EMBL/GenBank/DDBJ databases">
        <authorList>
            <person name="Chronopoulou M."/>
        </authorList>
    </citation>
    <scope>NUCLEOTIDE SEQUENCE</scope>
    <source>
        <tissue evidence="1">Whole organism</tissue>
    </source>
</reference>
<organism evidence="1">
    <name type="scientific">Lepeophtheirus salmonis</name>
    <name type="common">Salmon louse</name>
    <name type="synonym">Caligus salmonis</name>
    <dbReference type="NCBI Taxonomy" id="72036"/>
    <lineage>
        <taxon>Eukaryota</taxon>
        <taxon>Metazoa</taxon>
        <taxon>Ecdysozoa</taxon>
        <taxon>Arthropoda</taxon>
        <taxon>Crustacea</taxon>
        <taxon>Multicrustacea</taxon>
        <taxon>Hexanauplia</taxon>
        <taxon>Copepoda</taxon>
        <taxon>Siphonostomatoida</taxon>
        <taxon>Caligidae</taxon>
        <taxon>Lepeophtheirus</taxon>
    </lineage>
</organism>
<protein>
    <submittedName>
        <fullName evidence="1">Uncharacterized protein</fullName>
    </submittedName>
</protein>
<evidence type="ECO:0000313" key="1">
    <source>
        <dbReference type="EMBL" id="CDW27388.1"/>
    </source>
</evidence>